<evidence type="ECO:0000259" key="1">
    <source>
        <dbReference type="Pfam" id="PF00578"/>
    </source>
</evidence>
<dbReference type="Proteomes" id="UP000275663">
    <property type="component" value="Chromosome"/>
</dbReference>
<dbReference type="PANTHER" id="PTHR42852">
    <property type="entry name" value="THIOL:DISULFIDE INTERCHANGE PROTEIN DSBE"/>
    <property type="match status" value="1"/>
</dbReference>
<reference evidence="2 3" key="1">
    <citation type="journal article" date="2011" name="Int. J. Syst. Evol. Microbiol.">
        <title>Description of Undibacterium oligocarboniphilum sp. nov., isolated from purified water, and Undibacterium pigrum strain CCUG 49012 as the type strain of Undibacterium parvum sp. nov., and emended descriptions of the genus Undibacterium and the species Undibacterium pigrum.</title>
        <authorList>
            <person name="Eder W."/>
            <person name="Wanner G."/>
            <person name="Ludwig W."/>
            <person name="Busse H.J."/>
            <person name="Ziemke-Kageler F."/>
            <person name="Lang E."/>
        </authorList>
    </citation>
    <scope>NUCLEOTIDE SEQUENCE [LARGE SCALE GENOMIC DNA]</scope>
    <source>
        <strain evidence="2 3">DSM 23061</strain>
    </source>
</reference>
<name>A0A3Q9BRH1_9BURK</name>
<evidence type="ECO:0000313" key="2">
    <source>
        <dbReference type="EMBL" id="AZP12343.1"/>
    </source>
</evidence>
<dbReference type="SUPFAM" id="SSF52833">
    <property type="entry name" value="Thioredoxin-like"/>
    <property type="match status" value="1"/>
</dbReference>
<dbReference type="InterPro" id="IPR036249">
    <property type="entry name" value="Thioredoxin-like_sf"/>
</dbReference>
<organism evidence="2 3">
    <name type="scientific">Undibacterium parvum</name>
    <dbReference type="NCBI Taxonomy" id="401471"/>
    <lineage>
        <taxon>Bacteria</taxon>
        <taxon>Pseudomonadati</taxon>
        <taxon>Pseudomonadota</taxon>
        <taxon>Betaproteobacteria</taxon>
        <taxon>Burkholderiales</taxon>
        <taxon>Oxalobacteraceae</taxon>
        <taxon>Undibacterium</taxon>
    </lineage>
</organism>
<dbReference type="InterPro" id="IPR050553">
    <property type="entry name" value="Thioredoxin_ResA/DsbE_sf"/>
</dbReference>
<accession>A0A3Q9BRH1</accession>
<dbReference type="GO" id="GO:0016209">
    <property type="term" value="F:antioxidant activity"/>
    <property type="evidence" value="ECO:0007669"/>
    <property type="project" value="InterPro"/>
</dbReference>
<dbReference type="RefSeq" id="WP_126127725.1">
    <property type="nucleotide sequence ID" value="NZ_CP034464.1"/>
</dbReference>
<dbReference type="GO" id="GO:0016491">
    <property type="term" value="F:oxidoreductase activity"/>
    <property type="evidence" value="ECO:0007669"/>
    <property type="project" value="InterPro"/>
</dbReference>
<dbReference type="EMBL" id="CP034464">
    <property type="protein sequence ID" value="AZP12343.1"/>
    <property type="molecule type" value="Genomic_DNA"/>
</dbReference>
<evidence type="ECO:0000313" key="3">
    <source>
        <dbReference type="Proteomes" id="UP000275663"/>
    </source>
</evidence>
<proteinExistence type="predicted"/>
<dbReference type="Pfam" id="PF00578">
    <property type="entry name" value="AhpC-TSA"/>
    <property type="match status" value="1"/>
</dbReference>
<sequence>MHPRLAPALQVSQWFNTEHALSLESLRGKVIVLSAFQMLCPACVHHSVPQLQRIFDLFDPQDVAVLGLHTVFENHAQMQPTALAGFIAQHQLSMPIAVDTPDGQAGLPLTMRAYQMQGTPSFMLIDKNGLLRMHRFGQKDDLSIGAAIGQLLSEVAEGR</sequence>
<keyword evidence="3" id="KW-1185">Reference proteome</keyword>
<gene>
    <name evidence="2" type="ORF">EJN92_10225</name>
</gene>
<dbReference type="AlphaFoldDB" id="A0A3Q9BRH1"/>
<dbReference type="PANTHER" id="PTHR42852:SF13">
    <property type="entry name" value="PROTEIN DIPZ"/>
    <property type="match status" value="1"/>
</dbReference>
<protein>
    <submittedName>
        <fullName evidence="2">Redoxin domain-containing protein</fullName>
    </submittedName>
</protein>
<dbReference type="Gene3D" id="3.40.30.10">
    <property type="entry name" value="Glutaredoxin"/>
    <property type="match status" value="1"/>
</dbReference>
<dbReference type="KEGG" id="upv:EJN92_10225"/>
<feature type="domain" description="Alkyl hydroperoxide reductase subunit C/ Thiol specific antioxidant" evidence="1">
    <location>
        <begin position="18"/>
        <end position="132"/>
    </location>
</feature>
<dbReference type="InterPro" id="IPR000866">
    <property type="entry name" value="AhpC/TSA"/>
</dbReference>
<dbReference type="OrthoDB" id="9811352at2"/>